<evidence type="ECO:0000256" key="4">
    <source>
        <dbReference type="ARBA" id="ARBA00022747"/>
    </source>
</evidence>
<evidence type="ECO:0000256" key="7">
    <source>
        <dbReference type="RuleBase" id="RU000416"/>
    </source>
</evidence>
<dbReference type="NCBIfam" id="TIGR00675">
    <property type="entry name" value="dcm"/>
    <property type="match status" value="1"/>
</dbReference>
<evidence type="ECO:0000256" key="3">
    <source>
        <dbReference type="ARBA" id="ARBA00022691"/>
    </source>
</evidence>
<keyword evidence="3 6" id="KW-0949">S-adenosyl-L-methionine</keyword>
<keyword evidence="4" id="KW-0680">Restriction system</keyword>
<dbReference type="EMBL" id="JAEHJZ010000015">
    <property type="protein sequence ID" value="MBJ7880500.1"/>
    <property type="molecule type" value="Genomic_DNA"/>
</dbReference>
<dbReference type="PROSITE" id="PS00094">
    <property type="entry name" value="C5_MTASE_1"/>
    <property type="match status" value="1"/>
</dbReference>
<dbReference type="EC" id="2.1.1.37" evidence="8"/>
<evidence type="ECO:0000256" key="1">
    <source>
        <dbReference type="ARBA" id="ARBA00022603"/>
    </source>
</evidence>
<reference evidence="9 10" key="1">
    <citation type="submission" date="2020-09" db="EMBL/GenBank/DDBJ databases">
        <title>Draft genome of Gelidibacter salicanalis PAMC21136.</title>
        <authorList>
            <person name="Park H."/>
        </authorList>
    </citation>
    <scope>NUCLEOTIDE SEQUENCE [LARGE SCALE GENOMIC DNA]</scope>
    <source>
        <strain evidence="9 10">PAMC21136</strain>
    </source>
</reference>
<evidence type="ECO:0000256" key="8">
    <source>
        <dbReference type="RuleBase" id="RU000417"/>
    </source>
</evidence>
<dbReference type="PANTHER" id="PTHR10629:SF52">
    <property type="entry name" value="DNA (CYTOSINE-5)-METHYLTRANSFERASE 1"/>
    <property type="match status" value="1"/>
</dbReference>
<feature type="active site" evidence="6">
    <location>
        <position position="94"/>
    </location>
</feature>
<dbReference type="AlphaFoldDB" id="A0A934NCA4"/>
<evidence type="ECO:0000256" key="5">
    <source>
        <dbReference type="ARBA" id="ARBA00047422"/>
    </source>
</evidence>
<comment type="similarity">
    <text evidence="6 7">Belongs to the class I-like SAM-binding methyltransferase superfamily. C5-methyltransferase family.</text>
</comment>
<keyword evidence="2 6" id="KW-0808">Transferase</keyword>
<dbReference type="InterPro" id="IPR001525">
    <property type="entry name" value="C5_MeTfrase"/>
</dbReference>
<protein>
    <recommendedName>
        <fullName evidence="8">Cytosine-specific methyltransferase</fullName>
        <ecNumber evidence="8">2.1.1.37</ecNumber>
    </recommendedName>
</protein>
<dbReference type="InterPro" id="IPR018117">
    <property type="entry name" value="C5_DNA_meth_AS"/>
</dbReference>
<evidence type="ECO:0000256" key="6">
    <source>
        <dbReference type="PROSITE-ProRule" id="PRU01016"/>
    </source>
</evidence>
<dbReference type="InterPro" id="IPR050390">
    <property type="entry name" value="C5-Methyltransferase"/>
</dbReference>
<dbReference type="Pfam" id="PF00145">
    <property type="entry name" value="DNA_methylase"/>
    <property type="match status" value="1"/>
</dbReference>
<dbReference type="GO" id="GO:0009307">
    <property type="term" value="P:DNA restriction-modification system"/>
    <property type="evidence" value="ECO:0007669"/>
    <property type="project" value="UniProtKB-KW"/>
</dbReference>
<comment type="catalytic activity">
    <reaction evidence="5 8">
        <text>a 2'-deoxycytidine in DNA + S-adenosyl-L-methionine = a 5-methyl-2'-deoxycytidine in DNA + S-adenosyl-L-homocysteine + H(+)</text>
        <dbReference type="Rhea" id="RHEA:13681"/>
        <dbReference type="Rhea" id="RHEA-COMP:11369"/>
        <dbReference type="Rhea" id="RHEA-COMP:11370"/>
        <dbReference type="ChEBI" id="CHEBI:15378"/>
        <dbReference type="ChEBI" id="CHEBI:57856"/>
        <dbReference type="ChEBI" id="CHEBI:59789"/>
        <dbReference type="ChEBI" id="CHEBI:85452"/>
        <dbReference type="ChEBI" id="CHEBI:85454"/>
        <dbReference type="EC" id="2.1.1.37"/>
    </reaction>
</comment>
<dbReference type="GO" id="GO:0003886">
    <property type="term" value="F:DNA (cytosine-5-)-methyltransferase activity"/>
    <property type="evidence" value="ECO:0007669"/>
    <property type="project" value="UniProtKB-EC"/>
</dbReference>
<comment type="caution">
    <text evidence="9">The sequence shown here is derived from an EMBL/GenBank/DDBJ whole genome shotgun (WGS) entry which is preliminary data.</text>
</comment>
<evidence type="ECO:0000256" key="2">
    <source>
        <dbReference type="ARBA" id="ARBA00022679"/>
    </source>
</evidence>
<dbReference type="SUPFAM" id="SSF53335">
    <property type="entry name" value="S-adenosyl-L-methionine-dependent methyltransferases"/>
    <property type="match status" value="1"/>
</dbReference>
<dbReference type="InterPro" id="IPR029063">
    <property type="entry name" value="SAM-dependent_MTases_sf"/>
</dbReference>
<dbReference type="RefSeq" id="WP_199598340.1">
    <property type="nucleotide sequence ID" value="NZ_JAEHJZ010000015.1"/>
</dbReference>
<accession>A0A934NCA4</accession>
<dbReference type="PROSITE" id="PS51679">
    <property type="entry name" value="SAM_MT_C5"/>
    <property type="match status" value="1"/>
</dbReference>
<organism evidence="9 10">
    <name type="scientific">Gelidibacter salicanalis</name>
    <dbReference type="NCBI Taxonomy" id="291193"/>
    <lineage>
        <taxon>Bacteria</taxon>
        <taxon>Pseudomonadati</taxon>
        <taxon>Bacteroidota</taxon>
        <taxon>Flavobacteriia</taxon>
        <taxon>Flavobacteriales</taxon>
        <taxon>Flavobacteriaceae</taxon>
        <taxon>Gelidibacter</taxon>
    </lineage>
</organism>
<dbReference type="Gene3D" id="3.40.50.150">
    <property type="entry name" value="Vaccinia Virus protein VP39"/>
    <property type="match status" value="1"/>
</dbReference>
<keyword evidence="1 6" id="KW-0489">Methyltransferase</keyword>
<dbReference type="Proteomes" id="UP000662373">
    <property type="component" value="Unassembled WGS sequence"/>
</dbReference>
<dbReference type="Gene3D" id="3.90.120.10">
    <property type="entry name" value="DNA Methylase, subunit A, domain 2"/>
    <property type="match status" value="1"/>
</dbReference>
<name>A0A934NCA4_9FLAO</name>
<keyword evidence="10" id="KW-1185">Reference proteome</keyword>
<sequence>MSSKNKYIDLFAGCGGLSLGLYNSGTWKGKFAIEKNEDAFKTLNHNLIIEKNHFEWPKWLEKKNHDINDIISKYKKELSSLKGEIDLVVGGPPCQGFSTAGKRIENDERNNLIKSYIKFIRLVQPKIIFFENVKGFTQKFDKNKQKGKVYSEYVKSALRYSAKNGNYLGYKVEGKLVDFSDFGIPQKRTRFILVGIRKDISEQNNPKSFFEILRNEREQFLINKGIGLNNSLEDAISDLLRTNEVISPDTKSFKAGTYNKANSDYQKFLRVNCSNKIPDSHRFAKHKKSTVKKFEYILENADKNKTLSPDIKEKFNLKKRTLIPLAGHTPTPTITTLPDDYIHYCEPRIFTVREYARIQSFNDWYEFKGKYTTGGKRRTQEVPRYSQIGNAIPPLFGEQCGRVLNTFANL</sequence>
<evidence type="ECO:0000313" key="10">
    <source>
        <dbReference type="Proteomes" id="UP000662373"/>
    </source>
</evidence>
<gene>
    <name evidence="9" type="ORF">JEM65_07550</name>
</gene>
<proteinExistence type="inferred from homology"/>
<evidence type="ECO:0000313" key="9">
    <source>
        <dbReference type="EMBL" id="MBJ7880500.1"/>
    </source>
</evidence>
<dbReference type="PANTHER" id="PTHR10629">
    <property type="entry name" value="CYTOSINE-SPECIFIC METHYLTRANSFERASE"/>
    <property type="match status" value="1"/>
</dbReference>
<dbReference type="PRINTS" id="PR00105">
    <property type="entry name" value="C5METTRFRASE"/>
</dbReference>
<dbReference type="GO" id="GO:0032259">
    <property type="term" value="P:methylation"/>
    <property type="evidence" value="ECO:0007669"/>
    <property type="project" value="UniProtKB-KW"/>
</dbReference>